<evidence type="ECO:0000313" key="6">
    <source>
        <dbReference type="Proteomes" id="UP001424459"/>
    </source>
</evidence>
<proteinExistence type="inferred from homology"/>
<dbReference type="InterPro" id="IPR011611">
    <property type="entry name" value="PfkB_dom"/>
</dbReference>
<dbReference type="SUPFAM" id="SSF53613">
    <property type="entry name" value="Ribokinase-like"/>
    <property type="match status" value="1"/>
</dbReference>
<gene>
    <name evidence="5" type="ORF">GCM10022281_07220</name>
</gene>
<dbReference type="InterPro" id="IPR002173">
    <property type="entry name" value="Carboh/pur_kinase_PfkB_CS"/>
</dbReference>
<protein>
    <submittedName>
        <fullName evidence="5">Adenosine kinase</fullName>
    </submittedName>
</protein>
<comment type="caution">
    <text evidence="5">The sequence shown here is derived from an EMBL/GenBank/DDBJ whole genome shotgun (WGS) entry which is preliminary data.</text>
</comment>
<dbReference type="PANTHER" id="PTHR43320:SF3">
    <property type="entry name" value="CARBOHYDRATE KINASE PFKB DOMAIN-CONTAINING PROTEIN"/>
    <property type="match status" value="1"/>
</dbReference>
<organism evidence="5 6">
    <name type="scientific">Sphingomonas rosea</name>
    <dbReference type="NCBI Taxonomy" id="335605"/>
    <lineage>
        <taxon>Bacteria</taxon>
        <taxon>Pseudomonadati</taxon>
        <taxon>Pseudomonadota</taxon>
        <taxon>Alphaproteobacteria</taxon>
        <taxon>Sphingomonadales</taxon>
        <taxon>Sphingomonadaceae</taxon>
        <taxon>Sphingomonas</taxon>
    </lineage>
</organism>
<dbReference type="Pfam" id="PF00294">
    <property type="entry name" value="PfkB"/>
    <property type="match status" value="1"/>
</dbReference>
<evidence type="ECO:0000256" key="3">
    <source>
        <dbReference type="ARBA" id="ARBA00022777"/>
    </source>
</evidence>
<dbReference type="PROSITE" id="PS00584">
    <property type="entry name" value="PFKB_KINASES_2"/>
    <property type="match status" value="1"/>
</dbReference>
<dbReference type="CDD" id="cd01168">
    <property type="entry name" value="adenosine_kinase"/>
    <property type="match status" value="1"/>
</dbReference>
<dbReference type="EMBL" id="BAABBR010000001">
    <property type="protein sequence ID" value="GAA4030390.1"/>
    <property type="molecule type" value="Genomic_DNA"/>
</dbReference>
<keyword evidence="2" id="KW-0808">Transferase</keyword>
<name>A0ABP7TSB8_9SPHN</name>
<dbReference type="PANTHER" id="PTHR43320">
    <property type="entry name" value="SUGAR KINASE"/>
    <property type="match status" value="1"/>
</dbReference>
<evidence type="ECO:0000256" key="2">
    <source>
        <dbReference type="ARBA" id="ARBA00022679"/>
    </source>
</evidence>
<accession>A0ABP7TSB8</accession>
<evidence type="ECO:0000313" key="5">
    <source>
        <dbReference type="EMBL" id="GAA4030390.1"/>
    </source>
</evidence>
<comment type="similarity">
    <text evidence="1">Belongs to the carbohydrate kinase PfkB family.</text>
</comment>
<keyword evidence="3 5" id="KW-0418">Kinase</keyword>
<dbReference type="Proteomes" id="UP001424459">
    <property type="component" value="Unassembled WGS sequence"/>
</dbReference>
<feature type="domain" description="Carbohydrate kinase PfkB" evidence="4">
    <location>
        <begin position="51"/>
        <end position="318"/>
    </location>
</feature>
<evidence type="ECO:0000259" key="4">
    <source>
        <dbReference type="Pfam" id="PF00294"/>
    </source>
</evidence>
<dbReference type="InterPro" id="IPR052700">
    <property type="entry name" value="Carb_kinase_PfkB-like"/>
</dbReference>
<dbReference type="InterPro" id="IPR029056">
    <property type="entry name" value="Ribokinase-like"/>
</dbReference>
<dbReference type="RefSeq" id="WP_344695641.1">
    <property type="nucleotide sequence ID" value="NZ_BAABBR010000001.1"/>
</dbReference>
<sequence>MTQPRYDVLAIGNAIVDVIADADDAFLESQALDKASMRLIDEAEAERLYGLMGPGKEASGGSAGNTAAGLAALGIKTAFIGQVADDQLGGIFAHDIRSLGVAFDTPARGDVGATARCLILVTADAQRTMNTFLGAAQQLSPEAIDLEAVRDAGILYLEGYLWDPEVPRAAMEAAIAAAREAGRKVAFTLSDTFCVDRHRDGFHRLLDEKKVDILFANEAELLAMTGERDFETALAALAAKVPVLAVTRSEQGAVAVAGSERASVPAEPIDKLVDTTGAGDLFAAGFLAGQARGLGLEASLRLGAIAAAEVIQHYGARPEADLKALAGDILG</sequence>
<keyword evidence="6" id="KW-1185">Reference proteome</keyword>
<evidence type="ECO:0000256" key="1">
    <source>
        <dbReference type="ARBA" id="ARBA00010688"/>
    </source>
</evidence>
<dbReference type="GO" id="GO:0016301">
    <property type="term" value="F:kinase activity"/>
    <property type="evidence" value="ECO:0007669"/>
    <property type="project" value="UniProtKB-KW"/>
</dbReference>
<dbReference type="Gene3D" id="3.40.1190.20">
    <property type="match status" value="1"/>
</dbReference>
<reference evidence="6" key="1">
    <citation type="journal article" date="2019" name="Int. J. Syst. Evol. Microbiol.">
        <title>The Global Catalogue of Microorganisms (GCM) 10K type strain sequencing project: providing services to taxonomists for standard genome sequencing and annotation.</title>
        <authorList>
            <consortium name="The Broad Institute Genomics Platform"/>
            <consortium name="The Broad Institute Genome Sequencing Center for Infectious Disease"/>
            <person name="Wu L."/>
            <person name="Ma J."/>
        </authorList>
    </citation>
    <scope>NUCLEOTIDE SEQUENCE [LARGE SCALE GENOMIC DNA]</scope>
    <source>
        <strain evidence="6">JCM 17564</strain>
    </source>
</reference>